<gene>
    <name evidence="1" type="ORF">M0811_07814</name>
</gene>
<keyword evidence="2" id="KW-1185">Reference proteome</keyword>
<dbReference type="EMBL" id="JAPDFW010000067">
    <property type="protein sequence ID" value="KAJ5075109.1"/>
    <property type="molecule type" value="Genomic_DNA"/>
</dbReference>
<evidence type="ECO:0000313" key="1">
    <source>
        <dbReference type="EMBL" id="KAJ5075109.1"/>
    </source>
</evidence>
<comment type="caution">
    <text evidence="1">The sequence shown here is derived from an EMBL/GenBank/DDBJ whole genome shotgun (WGS) entry which is preliminary data.</text>
</comment>
<protein>
    <submittedName>
        <fullName evidence="1">Uncharacterized protein</fullName>
    </submittedName>
</protein>
<dbReference type="AlphaFoldDB" id="A0A9Q0LMH2"/>
<dbReference type="Proteomes" id="UP001149090">
    <property type="component" value="Unassembled WGS sequence"/>
</dbReference>
<proteinExistence type="predicted"/>
<evidence type="ECO:0000313" key="2">
    <source>
        <dbReference type="Proteomes" id="UP001149090"/>
    </source>
</evidence>
<accession>A0A9Q0LMH2</accession>
<organism evidence="1 2">
    <name type="scientific">Anaeramoeba ignava</name>
    <name type="common">Anaerobic marine amoeba</name>
    <dbReference type="NCBI Taxonomy" id="1746090"/>
    <lineage>
        <taxon>Eukaryota</taxon>
        <taxon>Metamonada</taxon>
        <taxon>Anaeramoebidae</taxon>
        <taxon>Anaeramoeba</taxon>
    </lineage>
</organism>
<sequence length="91" mass="10654">MIWPKYSIEFSSVCCVFSLQKLVKIVLLLYPVDFSNSWRFWYPTDNDILQNSNHPFISHLSHQSFMNFISETKCFSNHLSPTDSSLFLLDG</sequence>
<name>A0A9Q0LMH2_ANAIG</name>
<reference evidence="1" key="1">
    <citation type="submission" date="2022-10" db="EMBL/GenBank/DDBJ databases">
        <title>Novel sulphate-reducing endosymbionts in the free-living metamonad Anaeramoeba.</title>
        <authorList>
            <person name="Jerlstrom-Hultqvist J."/>
            <person name="Cepicka I."/>
            <person name="Gallot-Lavallee L."/>
            <person name="Salas-Leiva D."/>
            <person name="Curtis B.A."/>
            <person name="Zahonova K."/>
            <person name="Pipaliya S."/>
            <person name="Dacks J."/>
            <person name="Roger A.J."/>
        </authorList>
    </citation>
    <scope>NUCLEOTIDE SEQUENCE</scope>
    <source>
        <strain evidence="1">BMAN</strain>
    </source>
</reference>